<organism evidence="6 7">
    <name type="scientific">Nitrincola iocasae</name>
    <dbReference type="NCBI Taxonomy" id="2614693"/>
    <lineage>
        <taxon>Bacteria</taxon>
        <taxon>Pseudomonadati</taxon>
        <taxon>Pseudomonadota</taxon>
        <taxon>Gammaproteobacteria</taxon>
        <taxon>Oceanospirillales</taxon>
        <taxon>Oceanospirillaceae</taxon>
        <taxon>Nitrincola</taxon>
    </lineage>
</organism>
<evidence type="ECO:0000259" key="5">
    <source>
        <dbReference type="Pfam" id="PF00535"/>
    </source>
</evidence>
<keyword evidence="4" id="KW-0812">Transmembrane</keyword>
<keyword evidence="4" id="KW-1133">Transmembrane helix</keyword>
<evidence type="ECO:0000313" key="6">
    <source>
        <dbReference type="EMBL" id="QEW06243.1"/>
    </source>
</evidence>
<proteinExistence type="inferred from homology"/>
<feature type="domain" description="Glycosyltransferase 2-like" evidence="5">
    <location>
        <begin position="8"/>
        <end position="129"/>
    </location>
</feature>
<dbReference type="CDD" id="cd00761">
    <property type="entry name" value="Glyco_tranf_GTA_type"/>
    <property type="match status" value="1"/>
</dbReference>
<dbReference type="Gene3D" id="3.90.550.10">
    <property type="entry name" value="Spore Coat Polysaccharide Biosynthesis Protein SpsA, Chain A"/>
    <property type="match status" value="1"/>
</dbReference>
<dbReference type="PANTHER" id="PTHR43630">
    <property type="entry name" value="POLY-BETA-1,6-N-ACETYL-D-GLUCOSAMINE SYNTHASE"/>
    <property type="match status" value="1"/>
</dbReference>
<dbReference type="InterPro" id="IPR029044">
    <property type="entry name" value="Nucleotide-diphossugar_trans"/>
</dbReference>
<evidence type="ECO:0000256" key="1">
    <source>
        <dbReference type="ARBA" id="ARBA00006739"/>
    </source>
</evidence>
<dbReference type="AlphaFoldDB" id="A0A5J6LCH7"/>
<evidence type="ECO:0000256" key="4">
    <source>
        <dbReference type="SAM" id="Phobius"/>
    </source>
</evidence>
<name>A0A5J6LCH7_9GAMM</name>
<evidence type="ECO:0000256" key="3">
    <source>
        <dbReference type="ARBA" id="ARBA00022679"/>
    </source>
</evidence>
<keyword evidence="2" id="KW-0328">Glycosyltransferase</keyword>
<feature type="transmembrane region" description="Helical" evidence="4">
    <location>
        <begin position="237"/>
        <end position="256"/>
    </location>
</feature>
<dbReference type="EMBL" id="CP044222">
    <property type="protein sequence ID" value="QEW06243.1"/>
    <property type="molecule type" value="Genomic_DNA"/>
</dbReference>
<accession>A0A5J6LCH7</accession>
<keyword evidence="3 6" id="KW-0808">Transferase</keyword>
<dbReference type="PANTHER" id="PTHR43630:SF1">
    <property type="entry name" value="POLY-BETA-1,6-N-ACETYL-D-GLUCOSAMINE SYNTHASE"/>
    <property type="match status" value="1"/>
</dbReference>
<dbReference type="GO" id="GO:0016757">
    <property type="term" value="F:glycosyltransferase activity"/>
    <property type="evidence" value="ECO:0007669"/>
    <property type="project" value="UniProtKB-KW"/>
</dbReference>
<keyword evidence="4" id="KW-0472">Membrane</keyword>
<sequence length="326" mass="37287">MLSNAGCVIIGRNEGERLERCLESVCKAFAQVVYVDSGSTDQSVQKAEASGAQVVNLDMDQPFTAARARNAGLTLLYQTQPDLEYVQFIDGDCELVASWPNAAAAYLDANPGVAVVCGRRRERFPDASVYNRLCDIEWNTPVGEATACGGDALMRIKALHEVNAYNVNLIAGEEPEMCHRLRMQGWKIFRLDEEMTLHDAAITRFSQWWKRGARGGYAYFRVFWLHRNSSVQIWKKNVLRTLVWAGLLPMLILLGIFTSQNWLLLLLLLYPILFLKVYLRNPQLEKQLRPKFALYMLLIKFAEFQGMSRAVWELITHKQIRLMEYK</sequence>
<dbReference type="Proteomes" id="UP000325606">
    <property type="component" value="Chromosome"/>
</dbReference>
<feature type="transmembrane region" description="Helical" evidence="4">
    <location>
        <begin position="262"/>
        <end position="279"/>
    </location>
</feature>
<dbReference type="Pfam" id="PF00535">
    <property type="entry name" value="Glycos_transf_2"/>
    <property type="match status" value="1"/>
</dbReference>
<evidence type="ECO:0000256" key="2">
    <source>
        <dbReference type="ARBA" id="ARBA00022676"/>
    </source>
</evidence>
<dbReference type="RefSeq" id="WP_151054391.1">
    <property type="nucleotide sequence ID" value="NZ_CP044222.1"/>
</dbReference>
<keyword evidence="7" id="KW-1185">Reference proteome</keyword>
<dbReference type="SUPFAM" id="SSF53448">
    <property type="entry name" value="Nucleotide-diphospho-sugar transferases"/>
    <property type="match status" value="1"/>
</dbReference>
<protein>
    <submittedName>
        <fullName evidence="6">Glycosyltransferase</fullName>
    </submittedName>
</protein>
<reference evidence="6 7" key="1">
    <citation type="submission" date="2019-09" db="EMBL/GenBank/DDBJ databases">
        <title>Nitrincola iocasae sp. nov., a bacterium isolated from the sediment collected at a cold seep field in South China Sea.</title>
        <authorList>
            <person name="Zhang H."/>
            <person name="Wang H."/>
            <person name="Li C."/>
        </authorList>
    </citation>
    <scope>NUCLEOTIDE SEQUENCE [LARGE SCALE GENOMIC DNA]</scope>
    <source>
        <strain evidence="6 7">KXZD1103</strain>
    </source>
</reference>
<gene>
    <name evidence="6" type="ORF">F5I99_06880</name>
</gene>
<dbReference type="InterPro" id="IPR001173">
    <property type="entry name" value="Glyco_trans_2-like"/>
</dbReference>
<comment type="similarity">
    <text evidence="1">Belongs to the glycosyltransferase 2 family.</text>
</comment>
<dbReference type="KEGG" id="nik:F5I99_06880"/>
<evidence type="ECO:0000313" key="7">
    <source>
        <dbReference type="Proteomes" id="UP000325606"/>
    </source>
</evidence>